<dbReference type="EMBL" id="JAVRBK010000001">
    <property type="protein sequence ID" value="KAK5649785.1"/>
    <property type="molecule type" value="Genomic_DNA"/>
</dbReference>
<name>A0AAN7VL88_9COLE</name>
<dbReference type="AlphaFoldDB" id="A0AAN7VL88"/>
<dbReference type="Proteomes" id="UP001329430">
    <property type="component" value="Chromosome 1"/>
</dbReference>
<comment type="caution">
    <text evidence="1">The sequence shown here is derived from an EMBL/GenBank/DDBJ whole genome shotgun (WGS) entry which is preliminary data.</text>
</comment>
<protein>
    <recommendedName>
        <fullName evidence="3">Protein ALP1-like</fullName>
    </recommendedName>
</protein>
<sequence length="125" mass="14769">MFSTTTLVKIALILDAEEEENNIVNKAKKRRYWVHPMIKKRKTEGEYYTLFKELMDDESKFYIYYRMSIGEFHNLLSHIKDAISKPNSQFRESITPIEKLSVCLSTAEERILDAYKHRRGCNASL</sequence>
<evidence type="ECO:0000313" key="2">
    <source>
        <dbReference type="Proteomes" id="UP001329430"/>
    </source>
</evidence>
<proteinExistence type="predicted"/>
<organism evidence="1 2">
    <name type="scientific">Pyrocoelia pectoralis</name>
    <dbReference type="NCBI Taxonomy" id="417401"/>
    <lineage>
        <taxon>Eukaryota</taxon>
        <taxon>Metazoa</taxon>
        <taxon>Ecdysozoa</taxon>
        <taxon>Arthropoda</taxon>
        <taxon>Hexapoda</taxon>
        <taxon>Insecta</taxon>
        <taxon>Pterygota</taxon>
        <taxon>Neoptera</taxon>
        <taxon>Endopterygota</taxon>
        <taxon>Coleoptera</taxon>
        <taxon>Polyphaga</taxon>
        <taxon>Elateriformia</taxon>
        <taxon>Elateroidea</taxon>
        <taxon>Lampyridae</taxon>
        <taxon>Lampyrinae</taxon>
        <taxon>Pyrocoelia</taxon>
    </lineage>
</organism>
<reference evidence="1 2" key="1">
    <citation type="journal article" date="2024" name="Insects">
        <title>An Improved Chromosome-Level Genome Assembly of the Firefly Pyrocoelia pectoralis.</title>
        <authorList>
            <person name="Fu X."/>
            <person name="Meyer-Rochow V.B."/>
            <person name="Ballantyne L."/>
            <person name="Zhu X."/>
        </authorList>
    </citation>
    <scope>NUCLEOTIDE SEQUENCE [LARGE SCALE GENOMIC DNA]</scope>
    <source>
        <strain evidence="1">XCY_ONT2</strain>
    </source>
</reference>
<evidence type="ECO:0000313" key="1">
    <source>
        <dbReference type="EMBL" id="KAK5649785.1"/>
    </source>
</evidence>
<gene>
    <name evidence="1" type="ORF">RI129_000814</name>
</gene>
<keyword evidence="2" id="KW-1185">Reference proteome</keyword>
<evidence type="ECO:0008006" key="3">
    <source>
        <dbReference type="Google" id="ProtNLM"/>
    </source>
</evidence>
<accession>A0AAN7VL88</accession>